<feature type="region of interest" description="Disordered" evidence="1">
    <location>
        <begin position="189"/>
        <end position="224"/>
    </location>
</feature>
<dbReference type="EMBL" id="BAAAHK010000013">
    <property type="protein sequence ID" value="GAA0950280.1"/>
    <property type="molecule type" value="Genomic_DNA"/>
</dbReference>
<sequence>MTNTAQLPTDYWQSIDDALGPAAGRYFGTGYKHTGPSIGQVQVRHDAQASRLAGHASVTGDQLSTTDAVALVTEALVGLVAARYCPEAARETRMIALDLRASAKPLGAPLDDFPVHARLSDESGGTLSIEASIGNITAVGQVVRPTEASSLVDVDSAERLPSLFGVGEELAYQRRTVALTRVTSRSPAEAEADFEVTADRPAADRPADGRSVADRSAGARTGGGHLGGDDVGEVCFIDAFVGAVQLGQLLLARLDGLDEFGGLFTRRTSFRVDRPLRTSQRSLLHTRLGRSRIVRLEGSPWRCADIVAGVGDAMTVTCSVGHRLPDTHQV</sequence>
<organism evidence="2 3">
    <name type="scientific">Kribbella koreensis</name>
    <dbReference type="NCBI Taxonomy" id="57909"/>
    <lineage>
        <taxon>Bacteria</taxon>
        <taxon>Bacillati</taxon>
        <taxon>Actinomycetota</taxon>
        <taxon>Actinomycetes</taxon>
        <taxon>Propionibacteriales</taxon>
        <taxon>Kribbellaceae</taxon>
        <taxon>Kribbella</taxon>
    </lineage>
</organism>
<proteinExistence type="predicted"/>
<evidence type="ECO:0000313" key="3">
    <source>
        <dbReference type="Proteomes" id="UP001500542"/>
    </source>
</evidence>
<dbReference type="Proteomes" id="UP001500542">
    <property type="component" value="Unassembled WGS sequence"/>
</dbReference>
<dbReference type="Pfam" id="PF05655">
    <property type="entry name" value="AvrD"/>
    <property type="match status" value="1"/>
</dbReference>
<evidence type="ECO:0000256" key="1">
    <source>
        <dbReference type="SAM" id="MobiDB-lite"/>
    </source>
</evidence>
<gene>
    <name evidence="2" type="ORF">GCM10009554_49970</name>
</gene>
<evidence type="ECO:0000313" key="2">
    <source>
        <dbReference type="EMBL" id="GAA0950280.1"/>
    </source>
</evidence>
<reference evidence="2 3" key="1">
    <citation type="journal article" date="2019" name="Int. J. Syst. Evol. Microbiol.">
        <title>The Global Catalogue of Microorganisms (GCM) 10K type strain sequencing project: providing services to taxonomists for standard genome sequencing and annotation.</title>
        <authorList>
            <consortium name="The Broad Institute Genomics Platform"/>
            <consortium name="The Broad Institute Genome Sequencing Center for Infectious Disease"/>
            <person name="Wu L."/>
            <person name="Ma J."/>
        </authorList>
    </citation>
    <scope>NUCLEOTIDE SEQUENCE [LARGE SCALE GENOMIC DNA]</scope>
    <source>
        <strain evidence="2 3">JCM 10977</strain>
    </source>
</reference>
<dbReference type="InterPro" id="IPR008799">
    <property type="entry name" value="Pseudomon_AvrD"/>
</dbReference>
<name>A0ABN1R1Y1_9ACTN</name>
<feature type="compositionally biased region" description="Basic and acidic residues" evidence="1">
    <location>
        <begin position="197"/>
        <end position="213"/>
    </location>
</feature>
<protein>
    <submittedName>
        <fullName evidence="2">Uncharacterized protein</fullName>
    </submittedName>
</protein>
<dbReference type="RefSeq" id="WP_343974757.1">
    <property type="nucleotide sequence ID" value="NZ_BAAAHK010000013.1"/>
</dbReference>
<comment type="caution">
    <text evidence="2">The sequence shown here is derived from an EMBL/GenBank/DDBJ whole genome shotgun (WGS) entry which is preliminary data.</text>
</comment>
<accession>A0ABN1R1Y1</accession>
<keyword evidence="3" id="KW-1185">Reference proteome</keyword>